<keyword evidence="2" id="KW-1133">Transmembrane helix</keyword>
<keyword evidence="4" id="KW-1185">Reference proteome</keyword>
<evidence type="ECO:0000313" key="4">
    <source>
        <dbReference type="Proteomes" id="UP000198688"/>
    </source>
</evidence>
<feature type="transmembrane region" description="Helical" evidence="2">
    <location>
        <begin position="395"/>
        <end position="412"/>
    </location>
</feature>
<evidence type="ECO:0000313" key="3">
    <source>
        <dbReference type="EMBL" id="SDT67863.1"/>
    </source>
</evidence>
<dbReference type="OrthoDB" id="3364225at2"/>
<feature type="compositionally biased region" description="Low complexity" evidence="1">
    <location>
        <begin position="149"/>
        <end position="174"/>
    </location>
</feature>
<organism evidence="3 4">
    <name type="scientific">Actinoplanes derwentensis</name>
    <dbReference type="NCBI Taxonomy" id="113562"/>
    <lineage>
        <taxon>Bacteria</taxon>
        <taxon>Bacillati</taxon>
        <taxon>Actinomycetota</taxon>
        <taxon>Actinomycetes</taxon>
        <taxon>Micromonosporales</taxon>
        <taxon>Micromonosporaceae</taxon>
        <taxon>Actinoplanes</taxon>
    </lineage>
</organism>
<dbReference type="EMBL" id="LT629758">
    <property type="protein sequence ID" value="SDT67863.1"/>
    <property type="molecule type" value="Genomic_DNA"/>
</dbReference>
<gene>
    <name evidence="3" type="ORF">SAMN04489716_5534</name>
</gene>
<feature type="compositionally biased region" description="Low complexity" evidence="1">
    <location>
        <begin position="339"/>
        <end position="348"/>
    </location>
</feature>
<dbReference type="STRING" id="113562.SAMN04489716_5534"/>
<dbReference type="Proteomes" id="UP000198688">
    <property type="component" value="Chromosome I"/>
</dbReference>
<feature type="compositionally biased region" description="Pro residues" evidence="1">
    <location>
        <begin position="199"/>
        <end position="224"/>
    </location>
</feature>
<evidence type="ECO:0000256" key="1">
    <source>
        <dbReference type="SAM" id="MobiDB-lite"/>
    </source>
</evidence>
<reference evidence="3 4" key="1">
    <citation type="submission" date="2016-10" db="EMBL/GenBank/DDBJ databases">
        <authorList>
            <person name="de Groot N.N."/>
        </authorList>
    </citation>
    <scope>NUCLEOTIDE SEQUENCE [LARGE SCALE GENOMIC DNA]</scope>
    <source>
        <strain evidence="3 4">DSM 43941</strain>
    </source>
</reference>
<keyword evidence="2" id="KW-0472">Membrane</keyword>
<protein>
    <submittedName>
        <fullName evidence="3">Uncharacterized protein</fullName>
    </submittedName>
</protein>
<sequence length="578" mass="60936">MADQQPGDTTPVAGMPDPTRNAGSGEGEPPTADLPGRWSGAAAVPEQGGPRRSRWSRVKDRLAGTGGQAADLDDRTTVPAVDPWADQDTPAWPDVYTTPPADPTLFDGPAERTLFETSPAPSPALVNRTPFGASPSASPPSAERTLFETSPAPSSGGAATAPASRAADSAPRPSLLDRVRRETERLRKETLAAAREPVNPAPVPPPPPPYQPVGPAPGTYPPPAGGTGLPPLVRPKWQVWGQQAAASSREAAAAAPERLRSWGQQATEMGRQVADKGRQLADPGRQSADHSRQVADPSRQSGHVADPKRPSGQGADPRRHAADQSRQVADPRRPGAGQGQQVAAGVPGKLRAWRRKAAPEAAAPPRIPVQSRPGARPWTPTPPKPRRRFRRLRRLVLVVTVVIALFTVGPYVQPHIPVLNQYPVTAILPDGFADLTLRDTSAGRQAAQKLAEQLQEAGAGSDTFAGIYGDGKGKRVTVFGVTGLRLTPGSDVEAQLGRLSDSLKLKNVQSYDTGVFGVHQRCGTGRLDGTSVVACSWADHGSLATVLLTRRSLEESADLVSRLRSTVLTTSASLTPLV</sequence>
<proteinExistence type="predicted"/>
<keyword evidence="2" id="KW-0812">Transmembrane</keyword>
<feature type="compositionally biased region" description="Low complexity" evidence="1">
    <location>
        <begin position="133"/>
        <end position="142"/>
    </location>
</feature>
<feature type="region of interest" description="Disordered" evidence="1">
    <location>
        <begin position="1"/>
        <end position="386"/>
    </location>
</feature>
<feature type="compositionally biased region" description="Low complexity" evidence="1">
    <location>
        <begin position="244"/>
        <end position="256"/>
    </location>
</feature>
<feature type="compositionally biased region" description="Basic and acidic residues" evidence="1">
    <location>
        <begin position="175"/>
        <end position="190"/>
    </location>
</feature>
<name>A0A1H2CBL0_9ACTN</name>
<dbReference type="RefSeq" id="WP_092547399.1">
    <property type="nucleotide sequence ID" value="NZ_BOMJ01000054.1"/>
</dbReference>
<accession>A0A1H2CBL0</accession>
<feature type="compositionally biased region" description="Basic and acidic residues" evidence="1">
    <location>
        <begin position="316"/>
        <end position="333"/>
    </location>
</feature>
<dbReference type="AlphaFoldDB" id="A0A1H2CBL0"/>
<evidence type="ECO:0000256" key="2">
    <source>
        <dbReference type="SAM" id="Phobius"/>
    </source>
</evidence>